<dbReference type="PROSITE" id="PS00497">
    <property type="entry name" value="TYROSINASE_1"/>
    <property type="match status" value="1"/>
</dbReference>
<keyword evidence="2" id="KW-0186">Copper</keyword>
<keyword evidence="1" id="KW-0479">Metal-binding</keyword>
<gene>
    <name evidence="5" type="ORF">BDV95DRAFT_547863</name>
</gene>
<evidence type="ECO:0000259" key="4">
    <source>
        <dbReference type="PROSITE" id="PS00498"/>
    </source>
</evidence>
<dbReference type="InterPro" id="IPR050316">
    <property type="entry name" value="Tyrosinase/Hemocyanin"/>
</dbReference>
<protein>
    <recommendedName>
        <fullName evidence="3 4">Tyrosinase copper-binding domain-containing protein</fullName>
    </recommendedName>
</protein>
<comment type="caution">
    <text evidence="5">The sequence shown here is derived from an EMBL/GenBank/DDBJ whole genome shotgun (WGS) entry which is preliminary data.</text>
</comment>
<name>A0A7C8I7T2_9PLEO</name>
<keyword evidence="6" id="KW-1185">Reference proteome</keyword>
<dbReference type="InterPro" id="IPR002227">
    <property type="entry name" value="Tyrosinase_Cu-bd"/>
</dbReference>
<dbReference type="GO" id="GO:0016491">
    <property type="term" value="F:oxidoreductase activity"/>
    <property type="evidence" value="ECO:0007669"/>
    <property type="project" value="InterPro"/>
</dbReference>
<organism evidence="5 6">
    <name type="scientific">Massariosphaeria phaeospora</name>
    <dbReference type="NCBI Taxonomy" id="100035"/>
    <lineage>
        <taxon>Eukaryota</taxon>
        <taxon>Fungi</taxon>
        <taxon>Dikarya</taxon>
        <taxon>Ascomycota</taxon>
        <taxon>Pezizomycotina</taxon>
        <taxon>Dothideomycetes</taxon>
        <taxon>Pleosporomycetidae</taxon>
        <taxon>Pleosporales</taxon>
        <taxon>Pleosporales incertae sedis</taxon>
        <taxon>Massariosphaeria</taxon>
    </lineage>
</organism>
<evidence type="ECO:0000256" key="1">
    <source>
        <dbReference type="ARBA" id="ARBA00022723"/>
    </source>
</evidence>
<dbReference type="Pfam" id="PF00264">
    <property type="entry name" value="Tyrosinase"/>
    <property type="match status" value="1"/>
</dbReference>
<dbReference type="EMBL" id="JAADJZ010000016">
    <property type="protein sequence ID" value="KAF2869473.1"/>
    <property type="molecule type" value="Genomic_DNA"/>
</dbReference>
<dbReference type="PANTHER" id="PTHR11474:SF126">
    <property type="entry name" value="TYROSINASE-LIKE PROTEIN TYR-1-RELATED"/>
    <property type="match status" value="1"/>
</dbReference>
<dbReference type="PROSITE" id="PS00498">
    <property type="entry name" value="TYROSINASE_2"/>
    <property type="match status" value="1"/>
</dbReference>
<dbReference type="PANTHER" id="PTHR11474">
    <property type="entry name" value="TYROSINASE FAMILY MEMBER"/>
    <property type="match status" value="1"/>
</dbReference>
<evidence type="ECO:0000259" key="3">
    <source>
        <dbReference type="PROSITE" id="PS00497"/>
    </source>
</evidence>
<dbReference type="AlphaFoldDB" id="A0A7C8I7T2"/>
<accession>A0A7C8I7T2</accession>
<proteinExistence type="predicted"/>
<dbReference type="InterPro" id="IPR008922">
    <property type="entry name" value="Di-copper_centre_dom_sf"/>
</dbReference>
<feature type="domain" description="Tyrosinase copper-binding" evidence="4">
    <location>
        <begin position="239"/>
        <end position="250"/>
    </location>
</feature>
<reference evidence="5 6" key="1">
    <citation type="submission" date="2020-01" db="EMBL/GenBank/DDBJ databases">
        <authorList>
            <consortium name="DOE Joint Genome Institute"/>
            <person name="Haridas S."/>
            <person name="Albert R."/>
            <person name="Binder M."/>
            <person name="Bloem J."/>
            <person name="Labutti K."/>
            <person name="Salamov A."/>
            <person name="Andreopoulos B."/>
            <person name="Baker S.E."/>
            <person name="Barry K."/>
            <person name="Bills G."/>
            <person name="Bluhm B.H."/>
            <person name="Cannon C."/>
            <person name="Castanera R."/>
            <person name="Culley D.E."/>
            <person name="Daum C."/>
            <person name="Ezra D."/>
            <person name="Gonzalez J.B."/>
            <person name="Henrissat B."/>
            <person name="Kuo A."/>
            <person name="Liang C."/>
            <person name="Lipzen A."/>
            <person name="Lutzoni F."/>
            <person name="Magnuson J."/>
            <person name="Mondo S."/>
            <person name="Nolan M."/>
            <person name="Ohm R."/>
            <person name="Pangilinan J."/>
            <person name="Park H.-J.H."/>
            <person name="Ramirez L."/>
            <person name="Alfaro M."/>
            <person name="Sun H."/>
            <person name="Tritt A."/>
            <person name="Yoshinaga Y."/>
            <person name="Zwiers L.-H.L."/>
            <person name="Turgeon B.G."/>
            <person name="Goodwin S.B."/>
            <person name="Spatafora J.W."/>
            <person name="Crous P.W."/>
            <person name="Grigoriev I.V."/>
        </authorList>
    </citation>
    <scope>NUCLEOTIDE SEQUENCE [LARGE SCALE GENOMIC DNA]</scope>
    <source>
        <strain evidence="5 6">CBS 611.86</strain>
    </source>
</reference>
<feature type="domain" description="Tyrosinase copper-binding" evidence="3">
    <location>
        <begin position="82"/>
        <end position="99"/>
    </location>
</feature>
<dbReference type="Gene3D" id="1.10.1280.10">
    <property type="entry name" value="Di-copper center containing domain from catechol oxidase"/>
    <property type="match status" value="1"/>
</dbReference>
<dbReference type="Proteomes" id="UP000481861">
    <property type="component" value="Unassembled WGS sequence"/>
</dbReference>
<dbReference type="SUPFAM" id="SSF48056">
    <property type="entry name" value="Di-copper centre-containing domain"/>
    <property type="match status" value="1"/>
</dbReference>
<dbReference type="OrthoDB" id="6132182at2759"/>
<evidence type="ECO:0000313" key="5">
    <source>
        <dbReference type="EMBL" id="KAF2869473.1"/>
    </source>
</evidence>
<evidence type="ECO:0000313" key="6">
    <source>
        <dbReference type="Proteomes" id="UP000481861"/>
    </source>
</evidence>
<evidence type="ECO:0000256" key="2">
    <source>
        <dbReference type="ARBA" id="ARBA00023008"/>
    </source>
</evidence>
<dbReference type="GO" id="GO:0046872">
    <property type="term" value="F:metal ion binding"/>
    <property type="evidence" value="ECO:0007669"/>
    <property type="project" value="UniProtKB-KW"/>
</dbReference>
<sequence>MAVLAAVKSAQGAAKVCPSFVGPTCSRPAAVRREWRTMARAERNDYIAAVQCLTTQPSRVYTNGSLYDDFPRVHQATAPTAHKAAPFLPWHRYFVHAYETALKETCGYAGVIPYWDWSQDWEDMPRAPVWDSESGFGGDGAADTPITVGEGRCVREGPFSNLEARYYGDQSHPHCLSRGFASRDELHRIGAPISPDSLEDLSRSSPSFEVYSSELEHRAHTFMRDGVRGDFSAYTGPYDPVFFLHHANLDRLWAQWQATTSGGSTAYAGPRRYGADAPAVTLNDMLDVGGLLPSVSVASVMDTAGGVFCYQY</sequence>
<dbReference type="PRINTS" id="PR00092">
    <property type="entry name" value="TYROSINASE"/>
</dbReference>